<evidence type="ECO:0000313" key="3">
    <source>
        <dbReference type="Proteomes" id="UP001066276"/>
    </source>
</evidence>
<proteinExistence type="predicted"/>
<evidence type="ECO:0000313" key="2">
    <source>
        <dbReference type="EMBL" id="KAJ1105873.1"/>
    </source>
</evidence>
<dbReference type="EMBL" id="JANPWB010000013">
    <property type="protein sequence ID" value="KAJ1105873.1"/>
    <property type="molecule type" value="Genomic_DNA"/>
</dbReference>
<gene>
    <name evidence="2" type="ORF">NDU88_003277</name>
</gene>
<comment type="caution">
    <text evidence="2">The sequence shown here is derived from an EMBL/GenBank/DDBJ whole genome shotgun (WGS) entry which is preliminary data.</text>
</comment>
<dbReference type="Proteomes" id="UP001066276">
    <property type="component" value="Chromosome 9"/>
</dbReference>
<sequence>MTSLKGRTRKHVTGRTRKHVTGRTRKHVTGRTRKHVTAAIGGKEKCLSVPSSQTTRVSAHDFVLFLECLDQACAATITPMRLLTNVLRGCSCSRSDTTHCIDLLTIKIALGAAHKCAVLLKQPHNS</sequence>
<dbReference type="AlphaFoldDB" id="A0AAV7MV52"/>
<organism evidence="2 3">
    <name type="scientific">Pleurodeles waltl</name>
    <name type="common">Iberian ribbed newt</name>
    <dbReference type="NCBI Taxonomy" id="8319"/>
    <lineage>
        <taxon>Eukaryota</taxon>
        <taxon>Metazoa</taxon>
        <taxon>Chordata</taxon>
        <taxon>Craniata</taxon>
        <taxon>Vertebrata</taxon>
        <taxon>Euteleostomi</taxon>
        <taxon>Amphibia</taxon>
        <taxon>Batrachia</taxon>
        <taxon>Caudata</taxon>
        <taxon>Salamandroidea</taxon>
        <taxon>Salamandridae</taxon>
        <taxon>Pleurodelinae</taxon>
        <taxon>Pleurodeles</taxon>
    </lineage>
</organism>
<name>A0AAV7MV52_PLEWA</name>
<evidence type="ECO:0000256" key="1">
    <source>
        <dbReference type="SAM" id="MobiDB-lite"/>
    </source>
</evidence>
<accession>A0AAV7MV52</accession>
<keyword evidence="3" id="KW-1185">Reference proteome</keyword>
<feature type="region of interest" description="Disordered" evidence="1">
    <location>
        <begin position="1"/>
        <end position="28"/>
    </location>
</feature>
<reference evidence="2" key="1">
    <citation type="journal article" date="2022" name="bioRxiv">
        <title>Sequencing and chromosome-scale assembly of the giantPleurodeles waltlgenome.</title>
        <authorList>
            <person name="Brown T."/>
            <person name="Elewa A."/>
            <person name="Iarovenko S."/>
            <person name="Subramanian E."/>
            <person name="Araus A.J."/>
            <person name="Petzold A."/>
            <person name="Susuki M."/>
            <person name="Suzuki K.-i.T."/>
            <person name="Hayashi T."/>
            <person name="Toyoda A."/>
            <person name="Oliveira C."/>
            <person name="Osipova E."/>
            <person name="Leigh N.D."/>
            <person name="Simon A."/>
            <person name="Yun M.H."/>
        </authorList>
    </citation>
    <scope>NUCLEOTIDE SEQUENCE</scope>
    <source>
        <strain evidence="2">20211129_DDA</strain>
        <tissue evidence="2">Liver</tissue>
    </source>
</reference>
<protein>
    <submittedName>
        <fullName evidence="2">Uncharacterized protein</fullName>
    </submittedName>
</protein>